<dbReference type="PANTHER" id="PTHR10846:SF8">
    <property type="entry name" value="INNER MEMBRANE PROTEIN YRBG"/>
    <property type="match status" value="1"/>
</dbReference>
<feature type="domain" description="Sodium/calcium exchanger membrane region" evidence="6">
    <location>
        <begin position="215"/>
        <end position="356"/>
    </location>
</feature>
<evidence type="ECO:0000313" key="8">
    <source>
        <dbReference type="Proteomes" id="UP000017640"/>
    </source>
</evidence>
<accession>U5T4X9</accession>
<reference evidence="7 8" key="1">
    <citation type="journal article" date="2013" name="BMC Genomics">
        <title>Genomes of "Spiribacter", a streamlined, successful halophilic bacterium.</title>
        <authorList>
            <person name="Lopez-Perez M."/>
            <person name="Ghai R."/>
            <person name="Leon M.J."/>
            <person name="Rodriguez-Olmos A."/>
            <person name="Copa-Patino J.L."/>
            <person name="Soliveri J."/>
            <person name="Sanchez-Porro C."/>
            <person name="Ventosa A."/>
            <person name="Rodriguez-Valera F."/>
        </authorList>
    </citation>
    <scope>NUCLEOTIDE SEQUENCE [LARGE SCALE GENOMIC DNA]</scope>
    <source>
        <strain evidence="7 8">UAH-SP71</strain>
    </source>
</reference>
<keyword evidence="3 5" id="KW-1133">Transmembrane helix</keyword>
<dbReference type="PANTHER" id="PTHR10846">
    <property type="entry name" value="SODIUM/POTASSIUM/CALCIUM EXCHANGER"/>
    <property type="match status" value="1"/>
</dbReference>
<feature type="transmembrane region" description="Helical" evidence="5">
    <location>
        <begin position="39"/>
        <end position="57"/>
    </location>
</feature>
<keyword evidence="4 5" id="KW-0472">Membrane</keyword>
<feature type="transmembrane region" description="Helical" evidence="5">
    <location>
        <begin position="344"/>
        <end position="361"/>
    </location>
</feature>
<evidence type="ECO:0000256" key="1">
    <source>
        <dbReference type="ARBA" id="ARBA00004141"/>
    </source>
</evidence>
<feature type="transmembrane region" description="Helical" evidence="5">
    <location>
        <begin position="78"/>
        <end position="102"/>
    </location>
</feature>
<dbReference type="Pfam" id="PF01699">
    <property type="entry name" value="Na_Ca_ex"/>
    <property type="match status" value="2"/>
</dbReference>
<evidence type="ECO:0000313" key="7">
    <source>
        <dbReference type="EMBL" id="AGY92515.1"/>
    </source>
</evidence>
<evidence type="ECO:0000256" key="5">
    <source>
        <dbReference type="SAM" id="Phobius"/>
    </source>
</evidence>
<keyword evidence="8" id="KW-1185">Reference proteome</keyword>
<dbReference type="GO" id="GO:0006874">
    <property type="term" value="P:intracellular calcium ion homeostasis"/>
    <property type="evidence" value="ECO:0007669"/>
    <property type="project" value="TreeGrafter"/>
</dbReference>
<dbReference type="AlphaFoldDB" id="U5T4X9"/>
<dbReference type="GO" id="GO:0005262">
    <property type="term" value="F:calcium channel activity"/>
    <property type="evidence" value="ECO:0007669"/>
    <property type="project" value="TreeGrafter"/>
</dbReference>
<feature type="transmembrane region" description="Helical" evidence="5">
    <location>
        <begin position="249"/>
        <end position="271"/>
    </location>
</feature>
<dbReference type="eggNOG" id="COG0530">
    <property type="taxonomic scope" value="Bacteria"/>
</dbReference>
<dbReference type="NCBIfam" id="TIGR00367">
    <property type="entry name" value="calcium/sodium antiporter"/>
    <property type="match status" value="1"/>
</dbReference>
<keyword evidence="2 5" id="KW-0812">Transmembrane</keyword>
<dbReference type="Gene3D" id="6.10.280.80">
    <property type="entry name" value="NCX, peripheral helical region"/>
    <property type="match status" value="1"/>
</dbReference>
<dbReference type="KEGG" id="spiu:SPICUR_07775"/>
<comment type="subcellular location">
    <subcellularLocation>
        <location evidence="1">Membrane</location>
        <topology evidence="1">Multi-pass membrane protein</topology>
    </subcellularLocation>
</comment>
<feature type="transmembrane region" description="Helical" evidence="5">
    <location>
        <begin position="283"/>
        <end position="303"/>
    </location>
</feature>
<feature type="transmembrane region" description="Helical" evidence="5">
    <location>
        <begin position="114"/>
        <end position="136"/>
    </location>
</feature>
<dbReference type="GO" id="GO:0005886">
    <property type="term" value="C:plasma membrane"/>
    <property type="evidence" value="ECO:0007669"/>
    <property type="project" value="TreeGrafter"/>
</dbReference>
<dbReference type="EMBL" id="CP005990">
    <property type="protein sequence ID" value="AGY92515.1"/>
    <property type="molecule type" value="Genomic_DNA"/>
</dbReference>
<evidence type="ECO:0000256" key="3">
    <source>
        <dbReference type="ARBA" id="ARBA00022989"/>
    </source>
</evidence>
<name>U5T4X9_9GAMM</name>
<gene>
    <name evidence="7" type="ORF">SPICUR_07775</name>
</gene>
<evidence type="ECO:0000259" key="6">
    <source>
        <dbReference type="Pfam" id="PF01699"/>
    </source>
</evidence>
<proteinExistence type="predicted"/>
<feature type="transmembrane region" description="Helical" evidence="5">
    <location>
        <begin position="216"/>
        <end position="237"/>
    </location>
</feature>
<dbReference type="Gene3D" id="1.20.1420.30">
    <property type="entry name" value="NCX, central ion-binding region"/>
    <property type="match status" value="1"/>
</dbReference>
<evidence type="ECO:0000256" key="4">
    <source>
        <dbReference type="ARBA" id="ARBA00023136"/>
    </source>
</evidence>
<dbReference type="GO" id="GO:0008273">
    <property type="term" value="F:calcium, potassium:sodium antiporter activity"/>
    <property type="evidence" value="ECO:0007669"/>
    <property type="project" value="TreeGrafter"/>
</dbReference>
<feature type="domain" description="Sodium/calcium exchanger membrane region" evidence="6">
    <location>
        <begin position="44"/>
        <end position="183"/>
    </location>
</feature>
<dbReference type="PATRIC" id="fig|1335757.3.peg.1521"/>
<feature type="transmembrane region" description="Helical" evidence="5">
    <location>
        <begin position="315"/>
        <end position="332"/>
    </location>
</feature>
<dbReference type="HOGENOM" id="CLU_007948_0_2_6"/>
<dbReference type="InterPro" id="IPR044880">
    <property type="entry name" value="NCX_ion-bd_dom_sf"/>
</dbReference>
<organism evidence="7 8">
    <name type="scientific">Spiribacter curvatus</name>
    <dbReference type="NCBI Taxonomy" id="1335757"/>
    <lineage>
        <taxon>Bacteria</taxon>
        <taxon>Pseudomonadati</taxon>
        <taxon>Pseudomonadota</taxon>
        <taxon>Gammaproteobacteria</taxon>
        <taxon>Chromatiales</taxon>
        <taxon>Ectothiorhodospiraceae</taxon>
        <taxon>Spiribacter</taxon>
    </lineage>
</organism>
<sequence length="362" mass="37659">MRLASLMTIFDGGLSIRQGMTPVKCDTVRRVPCHRLEPMLLASLIITITLGFVALAWSADRFVDGSSALARHLGVSSLLIGLTVVGIGTSLPEMLVSTIAALEGTPGIALGNALGSNIANVGLILGTTALVSPLIIGSGILRREFPLLMFVVVATGALLVDGTLSRLDGLLLLAGMVGVLAWMAWQSRHARSDDALISRELASAVPAAMPPRQAMLWTATGLVILIASSRILVWAAVALASRLGISDLVIGLTIVAVGTSLPELAAGIASVRRGEGELAVGNIMGSNLFNLLAVLGIAGAIAPFSFDMSGLARDYGIMTGFMLAIAVMGFLVGQRGRLNRWEGGVLVIAYLAYQGLLFYSQG</sequence>
<feature type="transmembrane region" description="Helical" evidence="5">
    <location>
        <begin position="169"/>
        <end position="185"/>
    </location>
</feature>
<dbReference type="Proteomes" id="UP000017640">
    <property type="component" value="Chromosome"/>
</dbReference>
<dbReference type="STRING" id="1335757.SPICUR_07775"/>
<evidence type="ECO:0000256" key="2">
    <source>
        <dbReference type="ARBA" id="ARBA00022692"/>
    </source>
</evidence>
<protein>
    <recommendedName>
        <fullName evidence="6">Sodium/calcium exchanger membrane region domain-containing protein</fullName>
    </recommendedName>
</protein>
<dbReference type="InterPro" id="IPR004837">
    <property type="entry name" value="NaCa_Exmemb"/>
</dbReference>
<dbReference type="InterPro" id="IPR004481">
    <property type="entry name" value="K/Na/Ca-exchanger"/>
</dbReference>